<dbReference type="EMBL" id="OX451739">
    <property type="protein sequence ID" value="CAI8607865.1"/>
    <property type="molecule type" value="Genomic_DNA"/>
</dbReference>
<proteinExistence type="predicted"/>
<evidence type="ECO:0000313" key="2">
    <source>
        <dbReference type="Proteomes" id="UP001157006"/>
    </source>
</evidence>
<dbReference type="Proteomes" id="UP001157006">
    <property type="component" value="Chromosome 4"/>
</dbReference>
<evidence type="ECO:0000313" key="1">
    <source>
        <dbReference type="EMBL" id="CAI8607865.1"/>
    </source>
</evidence>
<gene>
    <name evidence="1" type="ORF">VFH_IV058120</name>
</gene>
<name>A0AAV1AB28_VICFA</name>
<dbReference type="AlphaFoldDB" id="A0AAV1AB28"/>
<sequence>METRLMKDGVLRVKYKCGFECFQWVECMGSGRNRAGELALMSKKQVHVDILSFTNSHIGWSFINKFSPIKILHLLRHGFDHAIIRIDLEAELEESNKKRRHIFIFKEVWIKDPKCEKLVGQLWNGNSWQGHQQIQVMQELDDHFKEYKAGAVEKEISGVDTLLKDENRWAANQESINTFKALEVQHNNLLQMEEVIWRQES</sequence>
<reference evidence="1 2" key="1">
    <citation type="submission" date="2023-01" db="EMBL/GenBank/DDBJ databases">
        <authorList>
            <person name="Kreplak J."/>
        </authorList>
    </citation>
    <scope>NUCLEOTIDE SEQUENCE [LARGE SCALE GENOMIC DNA]</scope>
</reference>
<accession>A0AAV1AB28</accession>
<keyword evidence="2" id="KW-1185">Reference proteome</keyword>
<organism evidence="1 2">
    <name type="scientific">Vicia faba</name>
    <name type="common">Broad bean</name>
    <name type="synonym">Faba vulgaris</name>
    <dbReference type="NCBI Taxonomy" id="3906"/>
    <lineage>
        <taxon>Eukaryota</taxon>
        <taxon>Viridiplantae</taxon>
        <taxon>Streptophyta</taxon>
        <taxon>Embryophyta</taxon>
        <taxon>Tracheophyta</taxon>
        <taxon>Spermatophyta</taxon>
        <taxon>Magnoliopsida</taxon>
        <taxon>eudicotyledons</taxon>
        <taxon>Gunneridae</taxon>
        <taxon>Pentapetalae</taxon>
        <taxon>rosids</taxon>
        <taxon>fabids</taxon>
        <taxon>Fabales</taxon>
        <taxon>Fabaceae</taxon>
        <taxon>Papilionoideae</taxon>
        <taxon>50 kb inversion clade</taxon>
        <taxon>NPAAA clade</taxon>
        <taxon>Hologalegina</taxon>
        <taxon>IRL clade</taxon>
        <taxon>Fabeae</taxon>
        <taxon>Vicia</taxon>
    </lineage>
</organism>
<protein>
    <submittedName>
        <fullName evidence="1">Uncharacterized protein</fullName>
    </submittedName>
</protein>